<evidence type="ECO:0000313" key="14">
    <source>
        <dbReference type="Proteomes" id="UP000323067"/>
    </source>
</evidence>
<keyword evidence="8" id="KW-0391">Immunity</keyword>
<sequence>MRPQAGLNEVKGLCNFVQRGQTCRFGSQCRFSHDLSSRGREQQPVHSRRPTQATPEQQQVRADYNSWKRIIKQEPRQNDAQTAERLWRGALEILNGQDKGWKHNLAKDLDDDELYGRRHIQEMISYVMPLRTTHQVYAAMQYFLQTMTHASILDCLSIDTYVGGLYNFFSGTNGSRAVPALQRFCGQVLERVPGILGGDCAEVESAAVALSTALREVLKREQRARLHDDVPPLIESIHDLATSLEAQGLVSTSAQLFHHVGEIRAVVGRARGLLIAEDGGATDFADTPASAYPRVLHPPGGRHDNDKTDIAAIEIFPTRAEIMSEAVEYLPSTDPEQPHFLTDKSQRHIDTLFRLLRQDTFGELKDVLANILRLTEANLSYLHSPQLSFGNLRANRYSKAVIRYVDFDNRRGLEAEVSFSQPKNLQKKKVYERQEWWEESRRLSEGVLVSFIATHQGRVQHLFFIVSRKKTNDEVGENLTKEGRRATIALRLTSSSQADVETLVRLSSSKALGVLVEFPGVIPATFTPILENMQSMQRLGSLPFQEWILPERTKQDFGVMTADIPPPRYARKPGFAFSLKPILKGVHGGETNLSIAPGSISDPEALIGRVEAETDLDGGQCRALIAALCREFALIQGPPGTGKSYLGIKLIKVLLNCQERAKLGPIVVVCYTNHALDQFLEHILKDGTKKIIRIGGQSHSTILAGHNLREVSYSESKSSVESYTLSMSYSKLDSAAESIHKILGRVHGALREMKWKNMEQYLSQYHPHIAAQFAETDEDGFEIVGRHPFEIWTSLATNADSTQNHGASTEMDSDVLLRKAFTNVNSLVASERRHLMDFWSMDKYKNAVDDLVDAIGGASAEHQQVSNVHSEVERRVLQEADVIGITTTGLAKRISTLQRLKCKVVICEEAGEVMEPHILSALLPTVEQIIQIGDHEQLRPQINNFGLSLESKQGMLYQLDRSQFERLSVGIPGRPKIPVAQLEVQRRMRPSISSLIRETIYPKIQDHTSTCNLPDVVGMRKNLFWLDHGHLEAGASAEMNHRSHSNDWEVSMVHALVRHIVRQGVYSSSDIAVLTPYTGQLQKLRAAMRNDFEVVLSDRDQDALNKDGFDGAESDSESGTPENLPSRQRKGALAKKKLSDLLRVATVDNFQGEEAKVVIVTLVRSNEARKVGFLKTTNRINVLLSRAQHGMYLIGNTETYANVKMWQTVIELMRASHSVGKVLALCCPRHKTTSINVHEPGDFSRHSPEGGCSQACAWRLADCGHMCMARCHSESMHNIFSCPQPCQRLHEPCGHGCQKPTCGEDCGECLVPLNDVKLPCGHEKDTVACHEAQNLESIRCNVIVEKISLKCNHTVNVACFESVTAEGYQCPVPCSTSLPCGHICPGTCGSCRVKADDETEKMVHQKCQTICERPFGTCNHHCRKKCHVGTECGLCVAPCEVRCQHSACAATCSEGCTPCVEKCEWSCEHQGSCAMPCSATCTRLPCNERCAELLPCGHRCPGICGEDCPENLCKDCGKSQDSRVDLLEMKTYADIDVDVDPIVVLGCGHFFTAETLDGLVGMSTAYASDREGRFTGLVELSGEFAKTPRCPDCKRPVRQYATRRYNRIVNRAVADESAKRFLVAGKEKLKVINLKLEKLQEELIESHSGIMRIITLAAGQRESLDQRLRIRYGKSLKLRREIKDFCKGSSDRYQPYHKLYEATIHTLRRTESDTLHGGFAALSLQSPPQRRERDCRVALAGEMADVKLGFIILEDMFDLLSAMNKANLSQAPKWPGGSPLRSAKLFLDSCASLITRCRADALPKLAVEAMLYHARMAHMYRFSPRLDEEGKANASGFLGEARENLETASRMCEQPFQDADALKEAVRKTRRLLEADRYEAVSPEEIASIKKAMLNGRGGMATHSGHWYNCVNGHPFAIGECGMPMEQARCPECGATIGGQHHRSVAGVTRAEAMEN</sequence>
<keyword evidence="5 9" id="KW-0863">Zinc-finger</keyword>
<proteinExistence type="predicted"/>
<dbReference type="PANTHER" id="PTHR10887">
    <property type="entry name" value="DNA2/NAM7 HELICASE FAMILY"/>
    <property type="match status" value="1"/>
</dbReference>
<dbReference type="Gene3D" id="3.40.50.300">
    <property type="entry name" value="P-loop containing nucleotide triphosphate hydrolases"/>
    <property type="match status" value="2"/>
</dbReference>
<dbReference type="Pfam" id="PF00642">
    <property type="entry name" value="zf-CCCH"/>
    <property type="match status" value="1"/>
</dbReference>
<dbReference type="CDD" id="cd17936">
    <property type="entry name" value="EEXXEc_NFX1"/>
    <property type="match status" value="1"/>
</dbReference>
<keyword evidence="4" id="KW-0677">Repeat</keyword>
<evidence type="ECO:0000256" key="3">
    <source>
        <dbReference type="ARBA" id="ARBA00022723"/>
    </source>
</evidence>
<keyword evidence="6" id="KW-0378">Hydrolase</keyword>
<dbReference type="InterPro" id="IPR000571">
    <property type="entry name" value="Znf_CCCH"/>
</dbReference>
<evidence type="ECO:0000256" key="7">
    <source>
        <dbReference type="ARBA" id="ARBA00022833"/>
    </source>
</evidence>
<keyword evidence="7 9" id="KW-0862">Zinc</keyword>
<dbReference type="EMBL" id="CP023323">
    <property type="protein sequence ID" value="ATY61090.1"/>
    <property type="molecule type" value="Genomic_DNA"/>
</dbReference>
<evidence type="ECO:0000256" key="6">
    <source>
        <dbReference type="ARBA" id="ARBA00022806"/>
    </source>
</evidence>
<evidence type="ECO:0000256" key="1">
    <source>
        <dbReference type="ARBA" id="ARBA00004496"/>
    </source>
</evidence>
<dbReference type="GO" id="GO:0031048">
    <property type="term" value="P:regulatory ncRNA-mediated heterochromatin formation"/>
    <property type="evidence" value="ECO:0007669"/>
    <property type="project" value="TreeGrafter"/>
</dbReference>
<keyword evidence="6" id="KW-0067">ATP-binding</keyword>
<dbReference type="VEuPathDB" id="FungiDB:CCM_07320"/>
<dbReference type="PROSITE" id="PS50103">
    <property type="entry name" value="ZF_C3H1"/>
    <property type="match status" value="1"/>
</dbReference>
<keyword evidence="3 9" id="KW-0479">Metal-binding</keyword>
<organism evidence="13 14">
    <name type="scientific">Cordyceps militaris</name>
    <name type="common">Caterpillar fungus</name>
    <name type="synonym">Clavaria militaris</name>
    <dbReference type="NCBI Taxonomy" id="73501"/>
    <lineage>
        <taxon>Eukaryota</taxon>
        <taxon>Fungi</taxon>
        <taxon>Dikarya</taxon>
        <taxon>Ascomycota</taxon>
        <taxon>Pezizomycotina</taxon>
        <taxon>Sordariomycetes</taxon>
        <taxon>Hypocreomycetidae</taxon>
        <taxon>Hypocreales</taxon>
        <taxon>Cordycipitaceae</taxon>
        <taxon>Cordyceps</taxon>
    </lineage>
</organism>
<dbReference type="SUPFAM" id="SSF52540">
    <property type="entry name" value="P-loop containing nucleoside triphosphate hydrolases"/>
    <property type="match status" value="1"/>
</dbReference>
<dbReference type="SMART" id="SM00438">
    <property type="entry name" value="ZnF_NFX"/>
    <property type="match status" value="4"/>
</dbReference>
<dbReference type="GO" id="GO:0002376">
    <property type="term" value="P:immune system process"/>
    <property type="evidence" value="ECO:0007669"/>
    <property type="project" value="UniProtKB-KW"/>
</dbReference>
<feature type="compositionally biased region" description="Polar residues" evidence="10">
    <location>
        <begin position="50"/>
        <end position="60"/>
    </location>
</feature>
<feature type="domain" description="RZ-type" evidence="12">
    <location>
        <begin position="1881"/>
        <end position="1956"/>
    </location>
</feature>
<name>A0A2H4SDB6_CORMI</name>
<evidence type="ECO:0000256" key="9">
    <source>
        <dbReference type="PROSITE-ProRule" id="PRU00723"/>
    </source>
</evidence>
<dbReference type="Proteomes" id="UP000323067">
    <property type="component" value="Chromosome vi"/>
</dbReference>
<feature type="zinc finger region" description="C3H1-type" evidence="9">
    <location>
        <begin position="8"/>
        <end position="36"/>
    </location>
</feature>
<dbReference type="VEuPathDB" id="FungiDB:A9K55_006492"/>
<feature type="domain" description="C3H1-type" evidence="11">
    <location>
        <begin position="8"/>
        <end position="36"/>
    </location>
</feature>
<dbReference type="InterPro" id="IPR041677">
    <property type="entry name" value="DNA2/NAM7_AAA_11"/>
</dbReference>
<dbReference type="Pfam" id="PF13087">
    <property type="entry name" value="AAA_12"/>
    <property type="match status" value="1"/>
</dbReference>
<dbReference type="PANTHER" id="PTHR10887:SF445">
    <property type="entry name" value="NFX1-TYPE ZINC FINGER-CONTAINING PROTEIN 1"/>
    <property type="match status" value="1"/>
</dbReference>
<dbReference type="InterPro" id="IPR045055">
    <property type="entry name" value="DNA2/NAM7-like"/>
</dbReference>
<evidence type="ECO:0000256" key="8">
    <source>
        <dbReference type="ARBA" id="ARBA00022859"/>
    </source>
</evidence>
<dbReference type="GO" id="GO:0008270">
    <property type="term" value="F:zinc ion binding"/>
    <property type="evidence" value="ECO:0007669"/>
    <property type="project" value="UniProtKB-KW"/>
</dbReference>
<dbReference type="GO" id="GO:0005737">
    <property type="term" value="C:cytoplasm"/>
    <property type="evidence" value="ECO:0007669"/>
    <property type="project" value="UniProtKB-SubCell"/>
</dbReference>
<comment type="subcellular location">
    <subcellularLocation>
        <location evidence="1">Cytoplasm</location>
    </subcellularLocation>
</comment>
<feature type="compositionally biased region" description="Polar residues" evidence="10">
    <location>
        <begin position="1117"/>
        <end position="1126"/>
    </location>
</feature>
<dbReference type="PROSITE" id="PS51981">
    <property type="entry name" value="ZF_RZ"/>
    <property type="match status" value="1"/>
</dbReference>
<dbReference type="FunFam" id="3.40.50.300:FF:001660">
    <property type="entry name" value="NF-X1 finger and helicase protein, putative"/>
    <property type="match status" value="1"/>
</dbReference>
<dbReference type="CDD" id="cd06008">
    <property type="entry name" value="NF-X1-zinc-finger"/>
    <property type="match status" value="1"/>
</dbReference>
<keyword evidence="6" id="KW-0347">Helicase</keyword>
<evidence type="ECO:0000259" key="12">
    <source>
        <dbReference type="PROSITE" id="PS51981"/>
    </source>
</evidence>
<gene>
    <name evidence="13" type="ORF">A9K55_006492</name>
</gene>
<feature type="compositionally biased region" description="Basic and acidic residues" evidence="10">
    <location>
        <begin position="34"/>
        <end position="43"/>
    </location>
</feature>
<evidence type="ECO:0000313" key="13">
    <source>
        <dbReference type="EMBL" id="ATY61090.1"/>
    </source>
</evidence>
<dbReference type="Pfam" id="PF20173">
    <property type="entry name" value="ZnF_RZ-type"/>
    <property type="match status" value="1"/>
</dbReference>
<dbReference type="VEuPathDB" id="FungiDB:CCM_00512"/>
<dbReference type="InterPro" id="IPR047187">
    <property type="entry name" value="SF1_C_Upf1"/>
</dbReference>
<dbReference type="GO" id="GO:0031380">
    <property type="term" value="C:nuclear RNA-directed RNA polymerase complex"/>
    <property type="evidence" value="ECO:0007669"/>
    <property type="project" value="TreeGrafter"/>
</dbReference>
<feature type="region of interest" description="Disordered" evidence="10">
    <location>
        <begin position="1103"/>
        <end position="1130"/>
    </location>
</feature>
<dbReference type="VEuPathDB" id="FungiDB:CCM_02426"/>
<dbReference type="InterPro" id="IPR027417">
    <property type="entry name" value="P-loop_NTPase"/>
</dbReference>
<evidence type="ECO:0000256" key="2">
    <source>
        <dbReference type="ARBA" id="ARBA00022490"/>
    </source>
</evidence>
<dbReference type="OrthoDB" id="4867007at2759"/>
<feature type="region of interest" description="Disordered" evidence="10">
    <location>
        <begin position="34"/>
        <end position="60"/>
    </location>
</feature>
<protein>
    <submittedName>
        <fullName evidence="13">NFX1-type zinc finger-containing</fullName>
    </submittedName>
</protein>
<dbReference type="InterPro" id="IPR000967">
    <property type="entry name" value="Znf_NFX1"/>
</dbReference>
<dbReference type="InterPro" id="IPR046439">
    <property type="entry name" value="ZF_RZ_dom"/>
</dbReference>
<dbReference type="GO" id="GO:0004386">
    <property type="term" value="F:helicase activity"/>
    <property type="evidence" value="ECO:0007669"/>
    <property type="project" value="InterPro"/>
</dbReference>
<dbReference type="InterPro" id="IPR041679">
    <property type="entry name" value="DNA2/NAM7-like_C"/>
</dbReference>
<evidence type="ECO:0000259" key="11">
    <source>
        <dbReference type="PROSITE" id="PS50103"/>
    </source>
</evidence>
<dbReference type="Pfam" id="PF13086">
    <property type="entry name" value="AAA_11"/>
    <property type="match status" value="1"/>
</dbReference>
<keyword evidence="2" id="KW-0963">Cytoplasm</keyword>
<dbReference type="CDD" id="cd18808">
    <property type="entry name" value="SF1_C_Upf1"/>
    <property type="match status" value="1"/>
</dbReference>
<keyword evidence="6" id="KW-0547">Nucleotide-binding</keyword>
<evidence type="ECO:0000256" key="5">
    <source>
        <dbReference type="ARBA" id="ARBA00022771"/>
    </source>
</evidence>
<evidence type="ECO:0000256" key="4">
    <source>
        <dbReference type="ARBA" id="ARBA00022737"/>
    </source>
</evidence>
<dbReference type="SMART" id="SM00356">
    <property type="entry name" value="ZnF_C3H1"/>
    <property type="match status" value="1"/>
</dbReference>
<reference evidence="13 14" key="1">
    <citation type="journal article" date="2017" name="BMC Genomics">
        <title>Chromosome level assembly and secondary metabolite potential of the parasitic fungus Cordyceps militaris.</title>
        <authorList>
            <person name="Kramer G.J."/>
            <person name="Nodwell J.R."/>
        </authorList>
    </citation>
    <scope>NUCLEOTIDE SEQUENCE [LARGE SCALE GENOMIC DNA]</scope>
    <source>
        <strain evidence="13 14">ATCC 34164</strain>
    </source>
</reference>
<accession>A0A2H4SDB6</accession>
<evidence type="ECO:0000256" key="10">
    <source>
        <dbReference type="SAM" id="MobiDB-lite"/>
    </source>
</evidence>